<gene>
    <name evidence="2" type="ORF">KF715C_pC50</name>
</gene>
<organism evidence="2 3">
    <name type="scientific">Pseudomonas putida</name>
    <name type="common">Arthrobacter siderocapsulatus</name>
    <dbReference type="NCBI Taxonomy" id="303"/>
    <lineage>
        <taxon>Bacteria</taxon>
        <taxon>Pseudomonadati</taxon>
        <taxon>Pseudomonadota</taxon>
        <taxon>Gammaproteobacteria</taxon>
        <taxon>Pseudomonadales</taxon>
        <taxon>Pseudomonadaceae</taxon>
        <taxon>Pseudomonas</taxon>
    </lineage>
</organism>
<keyword evidence="1" id="KW-1133">Transmembrane helix</keyword>
<keyword evidence="1" id="KW-0472">Membrane</keyword>
<name>A0A1L7NPP0_PSEPU</name>
<protein>
    <submittedName>
        <fullName evidence="2">P-type ATPase, translocating</fullName>
    </submittedName>
</protein>
<evidence type="ECO:0000256" key="1">
    <source>
        <dbReference type="SAM" id="Phobius"/>
    </source>
</evidence>
<proteinExistence type="predicted"/>
<reference evidence="2 3" key="1">
    <citation type="submission" date="2015-11" db="EMBL/GenBank/DDBJ databases">
        <title>Complete genome sequencing of a biphenyl-degrading bacterium, Pseudomonas putida KF715 (=NBRC110667).</title>
        <authorList>
            <person name="Suenaga H."/>
            <person name="Fujihara N."/>
            <person name="Watanabe T."/>
            <person name="Hirose J."/>
            <person name="Kimura N."/>
            <person name="Yamazoe A."/>
            <person name="Hosoyama A."/>
            <person name="Shimodaira J."/>
            <person name="Furukawa K."/>
        </authorList>
    </citation>
    <scope>NUCLEOTIDE SEQUENCE [LARGE SCALE GENOMIC DNA]</scope>
    <source>
        <strain evidence="2 3">KF715</strain>
        <plasmid evidence="3">Plasmid pkf715c dna</plasmid>
    </source>
</reference>
<dbReference type="AlphaFoldDB" id="A0A1L7NPP0"/>
<dbReference type="EMBL" id="AP015032">
    <property type="protein sequence ID" value="BAW27438.1"/>
    <property type="molecule type" value="Genomic_DNA"/>
</dbReference>
<geneLocation type="plasmid" evidence="3">
    <name>pkf715c dna</name>
</geneLocation>
<evidence type="ECO:0000313" key="2">
    <source>
        <dbReference type="EMBL" id="BAW27438.1"/>
    </source>
</evidence>
<accession>A0A1L7NPP0</accession>
<feature type="transmembrane region" description="Helical" evidence="1">
    <location>
        <begin position="20"/>
        <end position="39"/>
    </location>
</feature>
<keyword evidence="1" id="KW-0812">Transmembrane</keyword>
<dbReference type="Proteomes" id="UP000218731">
    <property type="component" value="Plasmid pKF715C"/>
</dbReference>
<sequence length="85" mass="8570">MAANTQPGAIKRCARGAKPFNTALIATGIVLDGVVIAWACLDGQGLVDPAIYGAVSAVLKALNVAIHFLSKTTGSADDGEDSDNA</sequence>
<dbReference type="RefSeq" id="WP_096427170.1">
    <property type="nucleotide sequence ID" value="NZ_AP015032.1"/>
</dbReference>
<keyword evidence="2" id="KW-0614">Plasmid</keyword>
<evidence type="ECO:0000313" key="3">
    <source>
        <dbReference type="Proteomes" id="UP000218731"/>
    </source>
</evidence>